<comment type="caution">
    <text evidence="1">The sequence shown here is derived from an EMBL/GenBank/DDBJ whole genome shotgun (WGS) entry which is preliminary data.</text>
</comment>
<organism evidence="1 2">
    <name type="scientific">Tissierella simiarum</name>
    <dbReference type="NCBI Taxonomy" id="2841534"/>
    <lineage>
        <taxon>Bacteria</taxon>
        <taxon>Bacillati</taxon>
        <taxon>Bacillota</taxon>
        <taxon>Tissierellia</taxon>
        <taxon>Tissierellales</taxon>
        <taxon>Tissierellaceae</taxon>
        <taxon>Tissierella</taxon>
    </lineage>
</organism>
<reference evidence="1 2" key="1">
    <citation type="submission" date="2021-06" db="EMBL/GenBank/DDBJ databases">
        <authorList>
            <person name="Sun Q."/>
            <person name="Li D."/>
        </authorList>
    </citation>
    <scope>NUCLEOTIDE SEQUENCE [LARGE SCALE GENOMIC DNA]</scope>
    <source>
        <strain evidence="1 2">MSJ-40</strain>
    </source>
</reference>
<dbReference type="Proteomes" id="UP000749471">
    <property type="component" value="Unassembled WGS sequence"/>
</dbReference>
<dbReference type="RefSeq" id="WP_216522105.1">
    <property type="nucleotide sequence ID" value="NZ_JAHLPM010000025.1"/>
</dbReference>
<protein>
    <submittedName>
        <fullName evidence="1">Uncharacterized protein</fullName>
    </submittedName>
</protein>
<proteinExistence type="predicted"/>
<name>A0ABS6EBG2_9FIRM</name>
<evidence type="ECO:0000313" key="2">
    <source>
        <dbReference type="Proteomes" id="UP000749471"/>
    </source>
</evidence>
<sequence>MKNELKKATFYPLKIGKNIDDIVDFKDKKEFWLDLDKEASLVFPRKLM</sequence>
<evidence type="ECO:0000313" key="1">
    <source>
        <dbReference type="EMBL" id="MBU5440127.1"/>
    </source>
</evidence>
<dbReference type="EMBL" id="JAHLPM010000025">
    <property type="protein sequence ID" value="MBU5440127.1"/>
    <property type="molecule type" value="Genomic_DNA"/>
</dbReference>
<gene>
    <name evidence="1" type="ORF">KQI42_19220</name>
</gene>
<accession>A0ABS6EBG2</accession>
<keyword evidence="2" id="KW-1185">Reference proteome</keyword>